<name>A0ABT0YV87_9BURK</name>
<accession>A0ABT0YV87</accession>
<proteinExistence type="predicted"/>
<sequence length="94" mass="10338">MWFAKLKARLVPRATPPRSGHQAGSPAVAAAVALLAKLRPEWSTPTGYRYAYTSVDGRYVALLCDRYTCQVVDLQASRYLHGPDASPRGFEGTR</sequence>
<reference evidence="1" key="1">
    <citation type="submission" date="2022-05" db="EMBL/GenBank/DDBJ databases">
        <title>Schlegelella sp. nov., isolated from mangrove soil.</title>
        <authorList>
            <person name="Liu Y."/>
            <person name="Ge X."/>
            <person name="Liu W."/>
        </authorList>
    </citation>
    <scope>NUCLEOTIDE SEQUENCE</scope>
    <source>
        <strain evidence="1">S2-27</strain>
    </source>
</reference>
<comment type="caution">
    <text evidence="1">The sequence shown here is derived from an EMBL/GenBank/DDBJ whole genome shotgun (WGS) entry which is preliminary data.</text>
</comment>
<evidence type="ECO:0000313" key="2">
    <source>
        <dbReference type="Proteomes" id="UP001165541"/>
    </source>
</evidence>
<evidence type="ECO:0000313" key="1">
    <source>
        <dbReference type="EMBL" id="MCM5682662.1"/>
    </source>
</evidence>
<protein>
    <submittedName>
        <fullName evidence="1">Uncharacterized protein</fullName>
    </submittedName>
</protein>
<dbReference type="EMBL" id="JAMKFE010000021">
    <property type="protein sequence ID" value="MCM5682662.1"/>
    <property type="molecule type" value="Genomic_DNA"/>
</dbReference>
<organism evidence="1 2">
    <name type="scientific">Caldimonas mangrovi</name>
    <dbReference type="NCBI Taxonomy" id="2944811"/>
    <lineage>
        <taxon>Bacteria</taxon>
        <taxon>Pseudomonadati</taxon>
        <taxon>Pseudomonadota</taxon>
        <taxon>Betaproteobacteria</taxon>
        <taxon>Burkholderiales</taxon>
        <taxon>Sphaerotilaceae</taxon>
        <taxon>Caldimonas</taxon>
    </lineage>
</organism>
<gene>
    <name evidence="1" type="ORF">M8A51_24285</name>
</gene>
<dbReference type="Proteomes" id="UP001165541">
    <property type="component" value="Unassembled WGS sequence"/>
</dbReference>
<keyword evidence="2" id="KW-1185">Reference proteome</keyword>
<dbReference type="RefSeq" id="WP_251781205.1">
    <property type="nucleotide sequence ID" value="NZ_JAMKFE010000021.1"/>
</dbReference>